<feature type="repeat" description="TPR" evidence="3">
    <location>
        <begin position="442"/>
        <end position="475"/>
    </location>
</feature>
<feature type="repeat" description="TPR" evidence="3">
    <location>
        <begin position="408"/>
        <end position="441"/>
    </location>
</feature>
<dbReference type="PROSITE" id="PS50293">
    <property type="entry name" value="TPR_REGION"/>
    <property type="match status" value="4"/>
</dbReference>
<dbReference type="InterPro" id="IPR017441">
    <property type="entry name" value="Protein_kinase_ATP_BS"/>
</dbReference>
<dbReference type="InterPro" id="IPR000719">
    <property type="entry name" value="Prot_kinase_dom"/>
</dbReference>
<feature type="repeat" description="TPR" evidence="3">
    <location>
        <begin position="578"/>
        <end position="611"/>
    </location>
</feature>
<feature type="repeat" description="TPR" evidence="3">
    <location>
        <begin position="510"/>
        <end position="543"/>
    </location>
</feature>
<dbReference type="SUPFAM" id="SSF56112">
    <property type="entry name" value="Protein kinase-like (PK-like)"/>
    <property type="match status" value="1"/>
</dbReference>
<dbReference type="Gene3D" id="1.10.510.10">
    <property type="entry name" value="Transferase(Phosphotransferase) domain 1"/>
    <property type="match status" value="1"/>
</dbReference>
<dbReference type="CDD" id="cd14014">
    <property type="entry name" value="STKc_PknB_like"/>
    <property type="match status" value="1"/>
</dbReference>
<keyword evidence="2 3" id="KW-0802">TPR repeat</keyword>
<dbReference type="SUPFAM" id="SSF48452">
    <property type="entry name" value="TPR-like"/>
    <property type="match status" value="2"/>
</dbReference>
<dbReference type="Pfam" id="PF00515">
    <property type="entry name" value="TPR_1"/>
    <property type="match status" value="1"/>
</dbReference>
<feature type="repeat" description="TPR" evidence="3">
    <location>
        <begin position="476"/>
        <end position="509"/>
    </location>
</feature>
<evidence type="ECO:0000313" key="7">
    <source>
        <dbReference type="Proteomes" id="UP001056708"/>
    </source>
</evidence>
<feature type="binding site" evidence="4">
    <location>
        <position position="55"/>
    </location>
    <ligand>
        <name>ATP</name>
        <dbReference type="ChEBI" id="CHEBI:30616"/>
    </ligand>
</feature>
<dbReference type="InterPro" id="IPR011990">
    <property type="entry name" value="TPR-like_helical_dom_sf"/>
</dbReference>
<name>A0ABY5ANG4_9CYAN</name>
<dbReference type="Gene3D" id="3.30.200.20">
    <property type="entry name" value="Phosphorylase Kinase, domain 1"/>
    <property type="match status" value="1"/>
</dbReference>
<evidence type="ECO:0000256" key="2">
    <source>
        <dbReference type="ARBA" id="ARBA00022803"/>
    </source>
</evidence>
<dbReference type="PROSITE" id="PS00107">
    <property type="entry name" value="PROTEIN_KINASE_ATP"/>
    <property type="match status" value="1"/>
</dbReference>
<feature type="repeat" description="TPR" evidence="3">
    <location>
        <begin position="374"/>
        <end position="407"/>
    </location>
</feature>
<evidence type="ECO:0000313" key="6">
    <source>
        <dbReference type="EMBL" id="USR90481.1"/>
    </source>
</evidence>
<dbReference type="InterPro" id="IPR011009">
    <property type="entry name" value="Kinase-like_dom_sf"/>
</dbReference>
<feature type="domain" description="Protein kinase" evidence="5">
    <location>
        <begin position="18"/>
        <end position="280"/>
    </location>
</feature>
<sequence>MAGASKTLVIGTLLDRRYRIIKILGSGAFGQTYLAADVRRPGLPKCVVKQLSPVKGGVESLQTAKRLFEQEAETLEQLGSHDRIPRLLAYFQEEERLYLVKEYVDGHPLSEEILPGQPLPEATVAQMLWDILQILVFVHQHEVIHRDVKPENIIRRDHDQELLLIDFGSVKALSQQIAQDDALRTIAAGTPVYMPIEQFQGNPQYNSDLYSLGAIAIQALTGVSAHNLPKLQDESGTLIWRKRTQVSDDLAAVIDKMVTYSCAKRYPSANAVLEDLAPILERYQMAGEASEAPLEEDALTPAATSSSSRSWFSWAGGLGLVLLSVGLGLWLWQRPRESRARDFFHRALANVEQGNQDLALQSLNRAIYHHPHHVEAHYQRANLHFDQGNLEEAIQDYSRTLELDPNHYNALYNRGLAQIQSGDLEAAMRDFSQVLQLSPNDADAYYQRALISYELGDYSSAIQDYTQAILQDPSSPNAFLNRGLAHSAAGNPTEAIADFTQAIRVAPDHVDAFYSRGRARFNMGEYRGAQQDYSQVLALEPDHTKALVNRCSVHLNLFDYEAAVADCTRALELAEDDWVAYNNRCIAHYNLGNYEQAVADCSRTIELNPNHAKAFSNRGMAKGALGDLEGAIEDYSQAIDLNPDNPVAFSNRGTVYAQLGNYQRAMEDHTQALRLNDQSPTPYFNRAAVRERLRDRSGAIADYERAAQACLDVGRVNCYERALEQIERLGGR</sequence>
<evidence type="ECO:0000256" key="4">
    <source>
        <dbReference type="PROSITE-ProRule" id="PRU10141"/>
    </source>
</evidence>
<feature type="repeat" description="TPR" evidence="3">
    <location>
        <begin position="612"/>
        <end position="645"/>
    </location>
</feature>
<accession>A0ABY5ANG4</accession>
<dbReference type="Pfam" id="PF00069">
    <property type="entry name" value="Pkinase"/>
    <property type="match status" value="1"/>
</dbReference>
<reference evidence="6" key="1">
    <citation type="submission" date="2022-06" db="EMBL/GenBank/DDBJ databases">
        <title>Genome sequence of Phormidium yuhuli AB48 isolated from an industrial photobioreactor environment.</title>
        <authorList>
            <person name="Qiu Y."/>
            <person name="Noonan A.J.C."/>
            <person name="Dofher K."/>
            <person name="Koch M."/>
            <person name="Kieft B."/>
            <person name="Lin X."/>
            <person name="Ziels R.M."/>
            <person name="Hallam S.J."/>
        </authorList>
    </citation>
    <scope>NUCLEOTIDE SEQUENCE</scope>
    <source>
        <strain evidence="6">AB48</strain>
    </source>
</reference>
<protein>
    <submittedName>
        <fullName evidence="6">Tetratricopeptide repeat protein</fullName>
    </submittedName>
</protein>
<dbReference type="Pfam" id="PF13414">
    <property type="entry name" value="TPR_11"/>
    <property type="match status" value="2"/>
</dbReference>
<dbReference type="SMART" id="SM00028">
    <property type="entry name" value="TPR"/>
    <property type="match status" value="11"/>
</dbReference>
<dbReference type="RefSeq" id="WP_252662509.1">
    <property type="nucleotide sequence ID" value="NZ_CP098611.1"/>
</dbReference>
<dbReference type="PROSITE" id="PS50005">
    <property type="entry name" value="TPR"/>
    <property type="match status" value="8"/>
</dbReference>
<organism evidence="6 7">
    <name type="scientific">Phormidium yuhuli AB48</name>
    <dbReference type="NCBI Taxonomy" id="2940671"/>
    <lineage>
        <taxon>Bacteria</taxon>
        <taxon>Bacillati</taxon>
        <taxon>Cyanobacteriota</taxon>
        <taxon>Cyanophyceae</taxon>
        <taxon>Oscillatoriophycideae</taxon>
        <taxon>Oscillatoriales</taxon>
        <taxon>Oscillatoriaceae</taxon>
        <taxon>Phormidium</taxon>
        <taxon>Phormidium yuhuli</taxon>
    </lineage>
</organism>
<dbReference type="PANTHER" id="PTHR44858:SF1">
    <property type="entry name" value="UDP-N-ACETYLGLUCOSAMINE--PEPTIDE N-ACETYLGLUCOSAMINYLTRANSFERASE SPINDLY-RELATED"/>
    <property type="match status" value="1"/>
</dbReference>
<feature type="repeat" description="TPR" evidence="3">
    <location>
        <begin position="646"/>
        <end position="679"/>
    </location>
</feature>
<evidence type="ECO:0000256" key="3">
    <source>
        <dbReference type="PROSITE-ProRule" id="PRU00339"/>
    </source>
</evidence>
<dbReference type="Gene3D" id="1.25.40.10">
    <property type="entry name" value="Tetratricopeptide repeat domain"/>
    <property type="match status" value="4"/>
</dbReference>
<dbReference type="InterPro" id="IPR050498">
    <property type="entry name" value="Ycf3"/>
</dbReference>
<dbReference type="Pfam" id="PF13432">
    <property type="entry name" value="TPR_16"/>
    <property type="match status" value="2"/>
</dbReference>
<evidence type="ECO:0000259" key="5">
    <source>
        <dbReference type="PROSITE" id="PS50011"/>
    </source>
</evidence>
<evidence type="ECO:0000256" key="1">
    <source>
        <dbReference type="ARBA" id="ARBA00022737"/>
    </source>
</evidence>
<proteinExistence type="predicted"/>
<dbReference type="PROSITE" id="PS50011">
    <property type="entry name" value="PROTEIN_KINASE_DOM"/>
    <property type="match status" value="1"/>
</dbReference>
<dbReference type="Proteomes" id="UP001056708">
    <property type="component" value="Chromosome"/>
</dbReference>
<dbReference type="PANTHER" id="PTHR44858">
    <property type="entry name" value="TETRATRICOPEPTIDE REPEAT PROTEIN 6"/>
    <property type="match status" value="1"/>
</dbReference>
<keyword evidence="4" id="KW-0547">Nucleotide-binding</keyword>
<dbReference type="InterPro" id="IPR019734">
    <property type="entry name" value="TPR_rpt"/>
</dbReference>
<dbReference type="SMART" id="SM00220">
    <property type="entry name" value="S_TKc"/>
    <property type="match status" value="1"/>
</dbReference>
<dbReference type="EMBL" id="CP098611">
    <property type="protein sequence ID" value="USR90481.1"/>
    <property type="molecule type" value="Genomic_DNA"/>
</dbReference>
<keyword evidence="7" id="KW-1185">Reference proteome</keyword>
<gene>
    <name evidence="6" type="ORF">NEA10_16825</name>
</gene>
<keyword evidence="4" id="KW-0067">ATP-binding</keyword>
<keyword evidence="1" id="KW-0677">Repeat</keyword>
<dbReference type="Pfam" id="PF13174">
    <property type="entry name" value="TPR_6"/>
    <property type="match status" value="1"/>
</dbReference>